<dbReference type="Pfam" id="PF07080">
    <property type="entry name" value="DUF1348"/>
    <property type="match status" value="1"/>
</dbReference>
<dbReference type="AlphaFoldDB" id="A0A1M5NWK3"/>
<dbReference type="InterPro" id="IPR032710">
    <property type="entry name" value="NTF2-like_dom_sf"/>
</dbReference>
<gene>
    <name evidence="2" type="ORF">SAMN05444169_4886</name>
</gene>
<dbReference type="EMBL" id="LT670818">
    <property type="protein sequence ID" value="SHG93877.1"/>
    <property type="molecule type" value="Genomic_DNA"/>
</dbReference>
<protein>
    <submittedName>
        <fullName evidence="2">Uncharacterized protein</fullName>
    </submittedName>
</protein>
<sequence length="158" mass="16605">MSRPPLPPFTRESAAQKARMAEDAWNSPACGQRAEIFQLSTYLSGVPAAAAEPRASCFITALKGGSSARAAVRWSIHLLVRVVIAVTCNSPAAAFDAAHVLHAAEVMLRHGHSLAVGRPEARSNSQPATTGCALPGKSSFAAQQEGAFQPNETEELGR</sequence>
<evidence type="ECO:0000313" key="3">
    <source>
        <dbReference type="Proteomes" id="UP000190675"/>
    </source>
</evidence>
<dbReference type="SUPFAM" id="SSF54427">
    <property type="entry name" value="NTF2-like"/>
    <property type="match status" value="1"/>
</dbReference>
<evidence type="ECO:0000313" key="2">
    <source>
        <dbReference type="EMBL" id="SHG93877.1"/>
    </source>
</evidence>
<proteinExistence type="predicted"/>
<name>A0A1M5NWK3_9BRAD</name>
<feature type="region of interest" description="Disordered" evidence="1">
    <location>
        <begin position="117"/>
        <end position="136"/>
    </location>
</feature>
<reference evidence="2 3" key="1">
    <citation type="submission" date="2016-11" db="EMBL/GenBank/DDBJ databases">
        <authorList>
            <person name="Jaros S."/>
            <person name="Januszkiewicz K."/>
            <person name="Wedrychowicz H."/>
        </authorList>
    </citation>
    <scope>NUCLEOTIDE SEQUENCE [LARGE SCALE GENOMIC DNA]</scope>
    <source>
        <strain evidence="2 3">GAS242</strain>
    </source>
</reference>
<organism evidence="2 3">
    <name type="scientific">Bradyrhizobium erythrophlei</name>
    <dbReference type="NCBI Taxonomy" id="1437360"/>
    <lineage>
        <taxon>Bacteria</taxon>
        <taxon>Pseudomonadati</taxon>
        <taxon>Pseudomonadota</taxon>
        <taxon>Alphaproteobacteria</taxon>
        <taxon>Hyphomicrobiales</taxon>
        <taxon>Nitrobacteraceae</taxon>
        <taxon>Bradyrhizobium</taxon>
    </lineage>
</organism>
<evidence type="ECO:0000256" key="1">
    <source>
        <dbReference type="SAM" id="MobiDB-lite"/>
    </source>
</evidence>
<dbReference type="Proteomes" id="UP000190675">
    <property type="component" value="Chromosome I"/>
</dbReference>
<dbReference type="RefSeq" id="WP_079568145.1">
    <property type="nucleotide sequence ID" value="NZ_LT670818.1"/>
</dbReference>
<accession>A0A1M5NWK3</accession>
<dbReference type="InterPro" id="IPR009783">
    <property type="entry name" value="DUF1348"/>
</dbReference>